<accession>A0A6J5MIQ7</accession>
<reference evidence="2" key="1">
    <citation type="submission" date="2020-04" db="EMBL/GenBank/DDBJ databases">
        <authorList>
            <person name="Chiriac C."/>
            <person name="Salcher M."/>
            <person name="Ghai R."/>
            <person name="Kavagutti S V."/>
        </authorList>
    </citation>
    <scope>NUCLEOTIDE SEQUENCE</scope>
</reference>
<protein>
    <recommendedName>
        <fullName evidence="1">DUF7417 domain-containing protein</fullName>
    </recommendedName>
</protein>
<dbReference type="InterPro" id="IPR055840">
    <property type="entry name" value="DUF7417"/>
</dbReference>
<feature type="domain" description="DUF7417" evidence="1">
    <location>
        <begin position="19"/>
        <end position="56"/>
    </location>
</feature>
<evidence type="ECO:0000313" key="2">
    <source>
        <dbReference type="EMBL" id="CAB4145333.1"/>
    </source>
</evidence>
<name>A0A6J5MIQ7_9CAUD</name>
<organism evidence="2">
    <name type="scientific">uncultured Caudovirales phage</name>
    <dbReference type="NCBI Taxonomy" id="2100421"/>
    <lineage>
        <taxon>Viruses</taxon>
        <taxon>Duplodnaviria</taxon>
        <taxon>Heunggongvirae</taxon>
        <taxon>Uroviricota</taxon>
        <taxon>Caudoviricetes</taxon>
        <taxon>Peduoviridae</taxon>
        <taxon>Maltschvirus</taxon>
        <taxon>Maltschvirus maltsch</taxon>
    </lineage>
</organism>
<sequence>MDSYNAVGIAEGFIEADSEEQVLEAWQYLVDTGMAWKLQGWFGRTAQQLINQGYINSPER</sequence>
<evidence type="ECO:0000259" key="1">
    <source>
        <dbReference type="Pfam" id="PF24192"/>
    </source>
</evidence>
<dbReference type="EMBL" id="LR796445">
    <property type="protein sequence ID" value="CAB4145333.1"/>
    <property type="molecule type" value="Genomic_DNA"/>
</dbReference>
<proteinExistence type="predicted"/>
<dbReference type="Pfam" id="PF24192">
    <property type="entry name" value="DUF7417"/>
    <property type="match status" value="1"/>
</dbReference>
<gene>
    <name evidence="2" type="ORF">UFOVP474_3</name>
</gene>